<evidence type="ECO:0000313" key="6">
    <source>
        <dbReference type="Proteomes" id="UP000256869"/>
    </source>
</evidence>
<dbReference type="OrthoDB" id="4480133at2"/>
<dbReference type="Pfam" id="PF12833">
    <property type="entry name" value="HTH_18"/>
    <property type="match status" value="1"/>
</dbReference>
<evidence type="ECO:0000256" key="1">
    <source>
        <dbReference type="ARBA" id="ARBA00023015"/>
    </source>
</evidence>
<comment type="caution">
    <text evidence="5">The sequence shown here is derived from an EMBL/GenBank/DDBJ whole genome shotgun (WGS) entry which is preliminary data.</text>
</comment>
<dbReference type="PROSITE" id="PS01124">
    <property type="entry name" value="HTH_ARAC_FAMILY_2"/>
    <property type="match status" value="1"/>
</dbReference>
<dbReference type="InterPro" id="IPR018060">
    <property type="entry name" value="HTH_AraC"/>
</dbReference>
<dbReference type="AlphaFoldDB" id="A0A3D9IWY0"/>
<dbReference type="PANTHER" id="PTHR43280:SF2">
    <property type="entry name" value="HTH-TYPE TRANSCRIPTIONAL REGULATOR EXSA"/>
    <property type="match status" value="1"/>
</dbReference>
<dbReference type="RefSeq" id="WP_115991266.1">
    <property type="nucleotide sequence ID" value="NZ_QRDY01000001.1"/>
</dbReference>
<keyword evidence="1" id="KW-0805">Transcription regulation</keyword>
<proteinExistence type="predicted"/>
<dbReference type="EMBL" id="QRDY01000001">
    <property type="protein sequence ID" value="RED66343.1"/>
    <property type="molecule type" value="Genomic_DNA"/>
</dbReference>
<name>A0A3D9IWY0_9BACL</name>
<evidence type="ECO:0000313" key="5">
    <source>
        <dbReference type="EMBL" id="RED66343.1"/>
    </source>
</evidence>
<dbReference type="SMART" id="SM00342">
    <property type="entry name" value="HTH_ARAC"/>
    <property type="match status" value="1"/>
</dbReference>
<evidence type="ECO:0000256" key="2">
    <source>
        <dbReference type="ARBA" id="ARBA00023125"/>
    </source>
</evidence>
<dbReference type="GO" id="GO:0003700">
    <property type="term" value="F:DNA-binding transcription factor activity"/>
    <property type="evidence" value="ECO:0007669"/>
    <property type="project" value="InterPro"/>
</dbReference>
<accession>A0A3D9IWY0</accession>
<evidence type="ECO:0000256" key="3">
    <source>
        <dbReference type="ARBA" id="ARBA00023163"/>
    </source>
</evidence>
<gene>
    <name evidence="5" type="ORF">DFP95_101842</name>
</gene>
<feature type="domain" description="HTH araC/xylS-type" evidence="4">
    <location>
        <begin position="174"/>
        <end position="272"/>
    </location>
</feature>
<dbReference type="Proteomes" id="UP000256869">
    <property type="component" value="Unassembled WGS sequence"/>
</dbReference>
<dbReference type="InterPro" id="IPR009057">
    <property type="entry name" value="Homeodomain-like_sf"/>
</dbReference>
<evidence type="ECO:0000259" key="4">
    <source>
        <dbReference type="PROSITE" id="PS01124"/>
    </source>
</evidence>
<dbReference type="Gene3D" id="1.10.10.60">
    <property type="entry name" value="Homeodomain-like"/>
    <property type="match status" value="1"/>
</dbReference>
<dbReference type="Pfam" id="PF22200">
    <property type="entry name" value="ExsA_N"/>
    <property type="match status" value="1"/>
</dbReference>
<keyword evidence="3" id="KW-0804">Transcription</keyword>
<dbReference type="PANTHER" id="PTHR43280">
    <property type="entry name" value="ARAC-FAMILY TRANSCRIPTIONAL REGULATOR"/>
    <property type="match status" value="1"/>
</dbReference>
<organism evidence="5 6">
    <name type="scientific">Cohnella lupini</name>
    <dbReference type="NCBI Taxonomy" id="1294267"/>
    <lineage>
        <taxon>Bacteria</taxon>
        <taxon>Bacillati</taxon>
        <taxon>Bacillota</taxon>
        <taxon>Bacilli</taxon>
        <taxon>Bacillales</taxon>
        <taxon>Paenibacillaceae</taxon>
        <taxon>Cohnella</taxon>
    </lineage>
</organism>
<dbReference type="GO" id="GO:0043565">
    <property type="term" value="F:sequence-specific DNA binding"/>
    <property type="evidence" value="ECO:0007669"/>
    <property type="project" value="InterPro"/>
</dbReference>
<keyword evidence="6" id="KW-1185">Reference proteome</keyword>
<sequence length="281" mass="32913">MSALEQKMKAEIIWACMDDSYYKEEAVLEHHCIVRLFSGEMKVVQAENSYIIEAGETFLLPRRQLATLIKYPKDGHPYRAIMLVLSAERLKDYYIRHPFNVTKAGSLSQKIKKYDANEPFLDSFFASLLPYLQMEGQLPETMISLKLEEAITILRSIDPDTDHVLSNFDEPGKINLAEFMEKNYMFNITLNQFSYLTARSLSTFKRDFKKSFQSTPQKWLTQKRLELAHYQLAEKNKKPIEIYDEVGFEDLSHFSYAFKKHFGYTPSELIRQKVHTDSKEE</sequence>
<keyword evidence="2 5" id="KW-0238">DNA-binding</keyword>
<reference evidence="5 6" key="1">
    <citation type="submission" date="2018-07" db="EMBL/GenBank/DDBJ databases">
        <title>Genomic Encyclopedia of Type Strains, Phase III (KMG-III): the genomes of soil and plant-associated and newly described type strains.</title>
        <authorList>
            <person name="Whitman W."/>
        </authorList>
    </citation>
    <scope>NUCLEOTIDE SEQUENCE [LARGE SCALE GENOMIC DNA]</scope>
    <source>
        <strain evidence="5 6">CECT 8236</strain>
    </source>
</reference>
<dbReference type="SUPFAM" id="SSF46689">
    <property type="entry name" value="Homeodomain-like"/>
    <property type="match status" value="1"/>
</dbReference>
<protein>
    <submittedName>
        <fullName evidence="5">AraC-like DNA-binding protein</fullName>
    </submittedName>
</protein>
<dbReference type="InterPro" id="IPR054015">
    <property type="entry name" value="ExsA-like_N"/>
</dbReference>